<evidence type="ECO:0000256" key="5">
    <source>
        <dbReference type="ARBA" id="ARBA00041564"/>
    </source>
</evidence>
<dbReference type="SUPFAM" id="SSF56322">
    <property type="entry name" value="ADC synthase"/>
    <property type="match status" value="1"/>
</dbReference>
<dbReference type="InterPro" id="IPR015890">
    <property type="entry name" value="Chorismate_C"/>
</dbReference>
<evidence type="ECO:0000259" key="6">
    <source>
        <dbReference type="Pfam" id="PF00425"/>
    </source>
</evidence>
<dbReference type="AlphaFoldDB" id="A0A2N6MNT9"/>
<name>A0A2N6MNT9_9CYAN</name>
<accession>A0A2N6MNT9</accession>
<dbReference type="GO" id="GO:0008909">
    <property type="term" value="F:isochorismate synthase activity"/>
    <property type="evidence" value="ECO:0007669"/>
    <property type="project" value="UniProtKB-EC"/>
</dbReference>
<dbReference type="PANTHER" id="PTHR42839:SF2">
    <property type="entry name" value="ISOCHORISMATE SYNTHASE ENTC"/>
    <property type="match status" value="1"/>
</dbReference>
<dbReference type="Gene3D" id="3.60.120.10">
    <property type="entry name" value="Anthranilate synthase"/>
    <property type="match status" value="1"/>
</dbReference>
<reference evidence="7 8" key="1">
    <citation type="submission" date="2017-07" db="EMBL/GenBank/DDBJ databases">
        <title>Genomes of Fischerella (Mastigocladus) sp. strains.</title>
        <authorList>
            <person name="Miller S.R."/>
        </authorList>
    </citation>
    <scope>NUCLEOTIDE SEQUENCE [LARGE SCALE GENOMIC DNA]</scope>
    <source>
        <strain evidence="7 8">CCMEE 5330</strain>
    </source>
</reference>
<organism evidence="7 8">
    <name type="scientific">Fischerella thermalis CCMEE 5330</name>
    <dbReference type="NCBI Taxonomy" id="2019670"/>
    <lineage>
        <taxon>Bacteria</taxon>
        <taxon>Bacillati</taxon>
        <taxon>Cyanobacteriota</taxon>
        <taxon>Cyanophyceae</taxon>
        <taxon>Nostocales</taxon>
        <taxon>Hapalosiphonaceae</taxon>
        <taxon>Fischerella</taxon>
    </lineage>
</organism>
<evidence type="ECO:0000256" key="4">
    <source>
        <dbReference type="ARBA" id="ARBA00023235"/>
    </source>
</evidence>
<dbReference type="EMBL" id="NMQI01000029">
    <property type="protein sequence ID" value="PMB48417.1"/>
    <property type="molecule type" value="Genomic_DNA"/>
</dbReference>
<comment type="caution">
    <text evidence="7">The sequence shown here is derived from an EMBL/GenBank/DDBJ whole genome shotgun (WGS) entry which is preliminary data.</text>
</comment>
<keyword evidence="4" id="KW-0413">Isomerase</keyword>
<dbReference type="InterPro" id="IPR005801">
    <property type="entry name" value="ADC_synthase"/>
</dbReference>
<comment type="catalytic activity">
    <reaction evidence="1">
        <text>chorismate = isochorismate</text>
        <dbReference type="Rhea" id="RHEA:18985"/>
        <dbReference type="ChEBI" id="CHEBI:29748"/>
        <dbReference type="ChEBI" id="CHEBI:29780"/>
        <dbReference type="EC" id="5.4.4.2"/>
    </reaction>
</comment>
<dbReference type="PANTHER" id="PTHR42839">
    <property type="entry name" value="ISOCHORISMATE SYNTHASE ENTC"/>
    <property type="match status" value="1"/>
</dbReference>
<dbReference type="EC" id="5.4.4.2" evidence="3"/>
<protein>
    <recommendedName>
        <fullName evidence="3">isochorismate synthase</fullName>
        <ecNumber evidence="3">5.4.4.2</ecNumber>
    </recommendedName>
    <alternativeName>
        <fullName evidence="5">Isochorismate mutase</fullName>
    </alternativeName>
</protein>
<evidence type="ECO:0000313" key="8">
    <source>
        <dbReference type="Proteomes" id="UP000234966"/>
    </source>
</evidence>
<evidence type="ECO:0000256" key="3">
    <source>
        <dbReference type="ARBA" id="ARBA00012824"/>
    </source>
</evidence>
<evidence type="ECO:0000313" key="7">
    <source>
        <dbReference type="EMBL" id="PMB48417.1"/>
    </source>
</evidence>
<dbReference type="Pfam" id="PF00425">
    <property type="entry name" value="Chorismate_bind"/>
    <property type="match status" value="1"/>
</dbReference>
<dbReference type="InterPro" id="IPR004561">
    <property type="entry name" value="IsoChor_synthase"/>
</dbReference>
<feature type="domain" description="Chorismate-utilising enzyme C-terminal" evidence="6">
    <location>
        <begin position="191"/>
        <end position="444"/>
    </location>
</feature>
<dbReference type="Proteomes" id="UP000234966">
    <property type="component" value="Unassembled WGS sequence"/>
</dbReference>
<comment type="similarity">
    <text evidence="2">Belongs to the isochorismate synthase family.</text>
</comment>
<evidence type="ECO:0000256" key="2">
    <source>
        <dbReference type="ARBA" id="ARBA00005297"/>
    </source>
</evidence>
<proteinExistence type="inferred from homology"/>
<dbReference type="NCBIfam" id="TIGR00543">
    <property type="entry name" value="isochor_syn"/>
    <property type="match status" value="1"/>
</dbReference>
<gene>
    <name evidence="7" type="ORF">CEN41_01455</name>
</gene>
<evidence type="ECO:0000256" key="1">
    <source>
        <dbReference type="ARBA" id="ARBA00000799"/>
    </source>
</evidence>
<sequence>MTQPTPDILTTFEATYGRLVSVAMPVPSVDLLAFLASAEGQPRCYWEHAAEPIAFAGVGAALDLTAWGADRWQQMQAYAQAVFHHAHIDTPDPAAGPRLFGGLAFSDDFLPDITWADFAPAQLLLPHYQLTRHGDQCYLTINAHLAPDDDLDALRAALAESLRIKAATLADLTAPMPAPHAPNRVAYPTSFEGWQRMIDAATGRIRAGELAKVVLARVAELRFASPVEVLRPLAWLRAAYPHTYRFLFEPRPRVAFYGATPELLVEVQGRQFRTMGLAGSARRGRTPEEDAALAAELLHDPKNCHEHQIVVERIAATLRPLVSELTVGEMGVLALSNIQHLYTPMHGTFPQPMGLLTVAEHLHPTPALGGEPRDAALALISALEAAPRGWFGAPVGWVDASGGGQLAVAIRSAIAQQRRVWLYAGCGIVADSDPLKEWGETALKFRPMLHALGVQQEALHG</sequence>